<proteinExistence type="predicted"/>
<sequence length="621" mass="64498">MVNPRIKAVTMDSLALAVILVAVGILAGVLFGANGTRIATSMSIVVTACVGLQVFSGNTGIVSFGPAAFMGVGAYTAGILTMSPVVQRTALPHLPVWMAGYGLSVWSSLIVAALTGLVLAGVSGIVMRRLSGSAASIATLALQIIVYTVLVATKDITRGSQTFYGVPRNTTLVVALSVAALSIAVARTFRDTRTGRAVRATREDEVAAAAVGVDVRQARLRAWLLSGTILSIAGALTAQFLGAFGPKDFYFESCFLLISMLIVGGLGSVSGALVGVIVITAVTELLRALEGGGNILGFSVPALYGLPLVGASLAMILVLFIRPTGLVGSRELELSKAWDPLKGRDSKLLPGSQDFQAPKGAHALEANQLSRHFGGVRAVDGVTFKAEAGLITGLIGPNGAGKSTLINLLTGQLRPSAGHVALGSDLIENKQPHIIARAGLARTFQNLRVFADMTVRENVLVAAEACAADTALSVWRTNDALARFGLETLGDRLAGSLPYGQRRLVEIARALATGPRFLLLDEPAAGMNPAETKELMGRLAALRADTGVGILVVEHDLHLIMSLSDTIIVIDRGKRIAVGTADAVRTDPAVISAYLGSKRMGEKKTQVETSSVVQVIGASAS</sequence>
<keyword evidence="12" id="KW-1185">Reference proteome</keyword>
<dbReference type="InterPro" id="IPR043428">
    <property type="entry name" value="LivM-like"/>
</dbReference>
<keyword evidence="2" id="KW-0813">Transport</keyword>
<evidence type="ECO:0000256" key="4">
    <source>
        <dbReference type="ARBA" id="ARBA00022692"/>
    </source>
</evidence>
<dbReference type="Gene3D" id="3.40.50.300">
    <property type="entry name" value="P-loop containing nucleotide triphosphate hydrolases"/>
    <property type="match status" value="1"/>
</dbReference>
<dbReference type="PANTHER" id="PTHR45772:SF7">
    <property type="entry name" value="AMINO ACID ABC TRANSPORTER ATP-BINDING PROTEIN"/>
    <property type="match status" value="1"/>
</dbReference>
<keyword evidence="7 9" id="KW-1133">Transmembrane helix</keyword>
<feature type="transmembrane region" description="Helical" evidence="9">
    <location>
        <begin position="106"/>
        <end position="127"/>
    </location>
</feature>
<dbReference type="CDD" id="cd03219">
    <property type="entry name" value="ABC_Mj1267_LivG_branched"/>
    <property type="match status" value="1"/>
</dbReference>
<dbReference type="CDD" id="cd06581">
    <property type="entry name" value="TM_PBP1_LivM_like"/>
    <property type="match status" value="1"/>
</dbReference>
<feature type="transmembrane region" description="Helical" evidence="9">
    <location>
        <begin position="134"/>
        <end position="152"/>
    </location>
</feature>
<keyword evidence="6 11" id="KW-0067">ATP-binding</keyword>
<dbReference type="PANTHER" id="PTHR45772">
    <property type="entry name" value="CONSERVED COMPONENT OF ABC TRANSPORTER FOR NATURAL AMINO ACIDS-RELATED"/>
    <property type="match status" value="1"/>
</dbReference>
<keyword evidence="8 9" id="KW-0472">Membrane</keyword>
<dbReference type="InterPro" id="IPR027417">
    <property type="entry name" value="P-loop_NTPase"/>
</dbReference>
<organism evidence="11 12">
    <name type="scientific">Mesorhizobium cantuariense</name>
    <dbReference type="NCBI Taxonomy" id="1300275"/>
    <lineage>
        <taxon>Bacteria</taxon>
        <taxon>Pseudomonadati</taxon>
        <taxon>Pseudomonadota</taxon>
        <taxon>Alphaproteobacteria</taxon>
        <taxon>Hyphomicrobiales</taxon>
        <taxon>Phyllobacteriaceae</taxon>
        <taxon>Mesorhizobium</taxon>
    </lineage>
</organism>
<evidence type="ECO:0000256" key="6">
    <source>
        <dbReference type="ARBA" id="ARBA00022840"/>
    </source>
</evidence>
<protein>
    <submittedName>
        <fullName evidence="11">ATP-binding cassette domain-containing protein</fullName>
    </submittedName>
</protein>
<reference evidence="12" key="1">
    <citation type="journal article" date="2019" name="Int. J. Syst. Evol. Microbiol.">
        <title>The Global Catalogue of Microorganisms (GCM) 10K type strain sequencing project: providing services to taxonomists for standard genome sequencing and annotation.</title>
        <authorList>
            <consortium name="The Broad Institute Genomics Platform"/>
            <consortium name="The Broad Institute Genome Sequencing Center for Infectious Disease"/>
            <person name="Wu L."/>
            <person name="Ma J."/>
        </authorList>
    </citation>
    <scope>NUCLEOTIDE SEQUENCE [LARGE SCALE GENOMIC DNA]</scope>
    <source>
        <strain evidence="12">ICMP 19515</strain>
    </source>
</reference>
<accession>A0ABV7MG07</accession>
<dbReference type="Proteomes" id="UP001595648">
    <property type="component" value="Unassembled WGS sequence"/>
</dbReference>
<dbReference type="InterPro" id="IPR001851">
    <property type="entry name" value="ABC_transp_permease"/>
</dbReference>
<gene>
    <name evidence="11" type="ORF">ACFOJ9_02855</name>
</gene>
<dbReference type="InterPro" id="IPR032823">
    <property type="entry name" value="BCA_ABC_TP_C"/>
</dbReference>
<feature type="transmembrane region" description="Helical" evidence="9">
    <location>
        <begin position="12"/>
        <end position="32"/>
    </location>
</feature>
<feature type="transmembrane region" description="Helical" evidence="9">
    <location>
        <begin position="295"/>
        <end position="321"/>
    </location>
</feature>
<dbReference type="InterPro" id="IPR051120">
    <property type="entry name" value="ABC_AA/LPS_Transport"/>
</dbReference>
<feature type="transmembrane region" description="Helical" evidence="9">
    <location>
        <begin position="38"/>
        <end position="55"/>
    </location>
</feature>
<evidence type="ECO:0000313" key="12">
    <source>
        <dbReference type="Proteomes" id="UP001595648"/>
    </source>
</evidence>
<dbReference type="SUPFAM" id="SSF52540">
    <property type="entry name" value="P-loop containing nucleoside triphosphate hydrolases"/>
    <property type="match status" value="1"/>
</dbReference>
<evidence type="ECO:0000256" key="7">
    <source>
        <dbReference type="ARBA" id="ARBA00022989"/>
    </source>
</evidence>
<evidence type="ECO:0000256" key="8">
    <source>
        <dbReference type="ARBA" id="ARBA00023136"/>
    </source>
</evidence>
<dbReference type="SMART" id="SM00382">
    <property type="entry name" value="AAA"/>
    <property type="match status" value="1"/>
</dbReference>
<dbReference type="InterPro" id="IPR003593">
    <property type="entry name" value="AAA+_ATPase"/>
</dbReference>
<feature type="transmembrane region" description="Helical" evidence="9">
    <location>
        <begin position="67"/>
        <end position="86"/>
    </location>
</feature>
<keyword evidence="5" id="KW-0547">Nucleotide-binding</keyword>
<dbReference type="Pfam" id="PF02653">
    <property type="entry name" value="BPD_transp_2"/>
    <property type="match status" value="1"/>
</dbReference>
<dbReference type="InterPro" id="IPR003439">
    <property type="entry name" value="ABC_transporter-like_ATP-bd"/>
</dbReference>
<keyword evidence="3" id="KW-1003">Cell membrane</keyword>
<comment type="caution">
    <text evidence="11">The sequence shown here is derived from an EMBL/GenBank/DDBJ whole genome shotgun (WGS) entry which is preliminary data.</text>
</comment>
<feature type="transmembrane region" description="Helical" evidence="9">
    <location>
        <begin position="256"/>
        <end position="283"/>
    </location>
</feature>
<evidence type="ECO:0000256" key="3">
    <source>
        <dbReference type="ARBA" id="ARBA00022475"/>
    </source>
</evidence>
<evidence type="ECO:0000256" key="1">
    <source>
        <dbReference type="ARBA" id="ARBA00004651"/>
    </source>
</evidence>
<dbReference type="GO" id="GO:0005524">
    <property type="term" value="F:ATP binding"/>
    <property type="evidence" value="ECO:0007669"/>
    <property type="project" value="UniProtKB-KW"/>
</dbReference>
<feature type="domain" description="ABC transporter" evidence="10">
    <location>
        <begin position="364"/>
        <end position="597"/>
    </location>
</feature>
<comment type="subcellular location">
    <subcellularLocation>
        <location evidence="1">Cell membrane</location>
        <topology evidence="1">Multi-pass membrane protein</topology>
    </subcellularLocation>
</comment>
<evidence type="ECO:0000256" key="9">
    <source>
        <dbReference type="SAM" id="Phobius"/>
    </source>
</evidence>
<dbReference type="Pfam" id="PF00005">
    <property type="entry name" value="ABC_tran"/>
    <property type="match status" value="1"/>
</dbReference>
<evidence type="ECO:0000256" key="5">
    <source>
        <dbReference type="ARBA" id="ARBA00022741"/>
    </source>
</evidence>
<dbReference type="EMBL" id="JBHRVD010000001">
    <property type="protein sequence ID" value="MFC3320761.1"/>
    <property type="molecule type" value="Genomic_DNA"/>
</dbReference>
<evidence type="ECO:0000259" key="10">
    <source>
        <dbReference type="PROSITE" id="PS50893"/>
    </source>
</evidence>
<feature type="transmembrane region" description="Helical" evidence="9">
    <location>
        <begin position="172"/>
        <end position="189"/>
    </location>
</feature>
<keyword evidence="4 9" id="KW-0812">Transmembrane</keyword>
<dbReference type="Pfam" id="PF12399">
    <property type="entry name" value="BCA_ABC_TP_C"/>
    <property type="match status" value="1"/>
</dbReference>
<dbReference type="RefSeq" id="WP_378976916.1">
    <property type="nucleotide sequence ID" value="NZ_JBHRVD010000001.1"/>
</dbReference>
<name>A0ABV7MG07_9HYPH</name>
<evidence type="ECO:0000313" key="11">
    <source>
        <dbReference type="EMBL" id="MFC3320761.1"/>
    </source>
</evidence>
<dbReference type="PROSITE" id="PS50893">
    <property type="entry name" value="ABC_TRANSPORTER_2"/>
    <property type="match status" value="1"/>
</dbReference>
<feature type="transmembrane region" description="Helical" evidence="9">
    <location>
        <begin position="222"/>
        <end position="244"/>
    </location>
</feature>
<evidence type="ECO:0000256" key="2">
    <source>
        <dbReference type="ARBA" id="ARBA00022448"/>
    </source>
</evidence>